<feature type="chain" id="PRO_5034732374" evidence="2">
    <location>
        <begin position="20"/>
        <end position="379"/>
    </location>
</feature>
<dbReference type="PANTHER" id="PTHR34315">
    <property type="match status" value="1"/>
</dbReference>
<evidence type="ECO:0000313" key="3">
    <source>
        <dbReference type="EMBL" id="QSS53394.1"/>
    </source>
</evidence>
<dbReference type="SUPFAM" id="SSF49482">
    <property type="entry name" value="Aromatic compound dioxygenase"/>
    <property type="match status" value="1"/>
</dbReference>
<evidence type="ECO:0000256" key="1">
    <source>
        <dbReference type="SAM" id="MobiDB-lite"/>
    </source>
</evidence>
<keyword evidence="3" id="KW-0560">Oxidoreductase</keyword>
<dbReference type="CDD" id="cd03457">
    <property type="entry name" value="intradiol_dioxygenase_like"/>
    <property type="match status" value="1"/>
</dbReference>
<sequence>MQIFFLALVFVLLATSSFAHPGESLEPDVHRRLHHLEHPARRGVFECTNELEKRGWISHQADRRHAHLNELREQVGYSPLARRDRSLDAEIFGRQAGCVLDPEVTEGPYWVGGELIREDIRSGRGGKVEPGIVLYLDINVIDVSNCQPVPDAFVELWGCNSTGVYTGVVAPGNGDGNPSEIYNNALRGIQPTAKNGTVSFISLVPGHYTGRANHLHIIIHHGATRLKNDTISGGTISHVGQLYFDQSVLKTVEDTAPYTANRQRWTQNDRDGLFRLGFRGGDNPIIESQMVGRSIKDGLWGTIDIGVNPLAVRNPRNASLFPADSEVRTSGSMWGTHPTSSAALPRPSSGGGPGKTLRGGGLIGGAVRSVRSIFQHLQN</sequence>
<dbReference type="GO" id="GO:0016702">
    <property type="term" value="F:oxidoreductase activity, acting on single donors with incorporation of molecular oxygen, incorporation of two atoms of oxygen"/>
    <property type="evidence" value="ECO:0007669"/>
    <property type="project" value="InterPro"/>
</dbReference>
<evidence type="ECO:0000313" key="4">
    <source>
        <dbReference type="Proteomes" id="UP000663419"/>
    </source>
</evidence>
<organism evidence="3 4">
    <name type="scientific">Ajellomyces capsulatus (strain H88)</name>
    <name type="common">Darling's disease fungus</name>
    <name type="synonym">Histoplasma capsulatum</name>
    <dbReference type="NCBI Taxonomy" id="544711"/>
    <lineage>
        <taxon>Eukaryota</taxon>
        <taxon>Fungi</taxon>
        <taxon>Dikarya</taxon>
        <taxon>Ascomycota</taxon>
        <taxon>Pezizomycotina</taxon>
        <taxon>Eurotiomycetes</taxon>
        <taxon>Eurotiomycetidae</taxon>
        <taxon>Onygenales</taxon>
        <taxon>Ajellomycetaceae</taxon>
        <taxon>Histoplasma</taxon>
    </lineage>
</organism>
<gene>
    <name evidence="3" type="ORF">I7I53_00645</name>
</gene>
<dbReference type="Proteomes" id="UP000663419">
    <property type="component" value="Chromosome 3"/>
</dbReference>
<dbReference type="Gene3D" id="2.60.130.10">
    <property type="entry name" value="Aromatic compound dioxygenase"/>
    <property type="match status" value="1"/>
</dbReference>
<name>A0A8A1LLQ6_AJEC8</name>
<dbReference type="PANTHER" id="PTHR34315:SF1">
    <property type="entry name" value="INTRADIOL RING-CLEAVAGE DIOXYGENASES DOMAIN-CONTAINING PROTEIN-RELATED"/>
    <property type="match status" value="1"/>
</dbReference>
<feature type="region of interest" description="Disordered" evidence="1">
    <location>
        <begin position="328"/>
        <end position="356"/>
    </location>
</feature>
<proteinExistence type="predicted"/>
<dbReference type="EMBL" id="CP069104">
    <property type="protein sequence ID" value="QSS53394.1"/>
    <property type="molecule type" value="Genomic_DNA"/>
</dbReference>
<protein>
    <submittedName>
        <fullName evidence="3">Extracellular dioxygenase</fullName>
    </submittedName>
</protein>
<dbReference type="AlphaFoldDB" id="A0A8A1LLQ6"/>
<feature type="signal peptide" evidence="2">
    <location>
        <begin position="1"/>
        <end position="19"/>
    </location>
</feature>
<dbReference type="InterPro" id="IPR015889">
    <property type="entry name" value="Intradiol_dOase_core"/>
</dbReference>
<dbReference type="VEuPathDB" id="FungiDB:I7I53_00645"/>
<evidence type="ECO:0000256" key="2">
    <source>
        <dbReference type="SAM" id="SignalP"/>
    </source>
</evidence>
<dbReference type="GO" id="GO:0005506">
    <property type="term" value="F:iron ion binding"/>
    <property type="evidence" value="ECO:0007669"/>
    <property type="project" value="InterPro"/>
</dbReference>
<keyword evidence="2" id="KW-0732">Signal</keyword>
<accession>A0A8A1LLQ6</accession>
<reference evidence="3" key="1">
    <citation type="submission" date="2021-01" db="EMBL/GenBank/DDBJ databases">
        <title>Chromosome-level genome assembly of a human fungal pathogen reveals clustering of transcriptionally co-regulated genes.</title>
        <authorList>
            <person name="Voorhies M."/>
            <person name="Cohen S."/>
            <person name="Shea T.P."/>
            <person name="Petrus S."/>
            <person name="Munoz J.F."/>
            <person name="Poplawski S."/>
            <person name="Goldman W.E."/>
            <person name="Michael T."/>
            <person name="Cuomo C.A."/>
            <person name="Sil A."/>
            <person name="Beyhan S."/>
        </authorList>
    </citation>
    <scope>NUCLEOTIDE SEQUENCE</scope>
    <source>
        <strain evidence="3">H88</strain>
    </source>
</reference>
<keyword evidence="3" id="KW-0223">Dioxygenase</keyword>
<feature type="compositionally biased region" description="Polar residues" evidence="1">
    <location>
        <begin position="328"/>
        <end position="342"/>
    </location>
</feature>